<dbReference type="AlphaFoldDB" id="A0A136JA02"/>
<feature type="transmembrane region" description="Helical" evidence="1">
    <location>
        <begin position="180"/>
        <end position="203"/>
    </location>
</feature>
<dbReference type="STRING" id="196109.A0A136JA02"/>
<accession>A0A136JA02</accession>
<feature type="transmembrane region" description="Helical" evidence="1">
    <location>
        <begin position="53"/>
        <end position="74"/>
    </location>
</feature>
<dbReference type="SUPFAM" id="SSF48652">
    <property type="entry name" value="Tetraspanin"/>
    <property type="match status" value="1"/>
</dbReference>
<keyword evidence="1" id="KW-1133">Transmembrane helix</keyword>
<evidence type="ECO:0000256" key="1">
    <source>
        <dbReference type="SAM" id="Phobius"/>
    </source>
</evidence>
<keyword evidence="1" id="KW-0812">Transmembrane</keyword>
<organism evidence="2 3">
    <name type="scientific">Microdochium bolleyi</name>
    <dbReference type="NCBI Taxonomy" id="196109"/>
    <lineage>
        <taxon>Eukaryota</taxon>
        <taxon>Fungi</taxon>
        <taxon>Dikarya</taxon>
        <taxon>Ascomycota</taxon>
        <taxon>Pezizomycotina</taxon>
        <taxon>Sordariomycetes</taxon>
        <taxon>Xylariomycetidae</taxon>
        <taxon>Xylariales</taxon>
        <taxon>Microdochiaceae</taxon>
        <taxon>Microdochium</taxon>
    </lineage>
</organism>
<dbReference type="InterPro" id="IPR008952">
    <property type="entry name" value="Tetraspanin_EC2_sf"/>
</dbReference>
<evidence type="ECO:0000313" key="3">
    <source>
        <dbReference type="Proteomes" id="UP000070501"/>
    </source>
</evidence>
<name>A0A136JA02_9PEZI</name>
<feature type="transmembrane region" description="Helical" evidence="1">
    <location>
        <begin position="7"/>
        <end position="33"/>
    </location>
</feature>
<reference evidence="3" key="1">
    <citation type="submission" date="2016-02" db="EMBL/GenBank/DDBJ databases">
        <title>Draft genome sequence of Microdochium bolleyi, a fungal endophyte of beachgrass.</title>
        <authorList>
            <consortium name="DOE Joint Genome Institute"/>
            <person name="David A.S."/>
            <person name="May G."/>
            <person name="Haridas S."/>
            <person name="Lim J."/>
            <person name="Wang M."/>
            <person name="Labutti K."/>
            <person name="Lipzen A."/>
            <person name="Barry K."/>
            <person name="Grigoriev I.V."/>
        </authorList>
    </citation>
    <scope>NUCLEOTIDE SEQUENCE [LARGE SCALE GENOMIC DNA]</scope>
    <source>
        <strain evidence="3">J235TASD1</strain>
    </source>
</reference>
<dbReference type="OrthoDB" id="2279611at2759"/>
<dbReference type="EMBL" id="KQ964247">
    <property type="protein sequence ID" value="KXJ93980.1"/>
    <property type="molecule type" value="Genomic_DNA"/>
</dbReference>
<protein>
    <submittedName>
        <fullName evidence="2">Tetraspanin</fullName>
    </submittedName>
</protein>
<feature type="transmembrane region" description="Helical" evidence="1">
    <location>
        <begin position="86"/>
        <end position="106"/>
    </location>
</feature>
<keyword evidence="1" id="KW-0472">Membrane</keyword>
<proteinExistence type="predicted"/>
<evidence type="ECO:0000313" key="2">
    <source>
        <dbReference type="EMBL" id="KXJ93980.1"/>
    </source>
</evidence>
<sequence>MVNKILAAFVFADFMFAVGGALMLGFSVIVQQTVSQQATDGMEVAKNLLYRDFPFNVGIANAVLTFIIFAFTLPGLATGSRGWLKVAGYLVVVNALFTMGIGINLWTTTLKMRERFSGIWVAQPAEVQSLLQTAFSCCGFTNSTSPAFVTNPTCPSPASSALMRGCAAPLSAFGNNKIDVVFTAVFGMVGLDALLIMALACLLKDRKERERYRHIDEKSGARMGGF</sequence>
<dbReference type="GO" id="GO:0016020">
    <property type="term" value="C:membrane"/>
    <property type="evidence" value="ECO:0007669"/>
    <property type="project" value="InterPro"/>
</dbReference>
<dbReference type="InParanoid" id="A0A136JA02"/>
<dbReference type="Proteomes" id="UP000070501">
    <property type="component" value="Unassembled WGS sequence"/>
</dbReference>
<keyword evidence="3" id="KW-1185">Reference proteome</keyword>
<gene>
    <name evidence="2" type="ORF">Micbo1qcDRAFT_172847</name>
</gene>